<name>A0A6J4MM39_9HYPH</name>
<reference evidence="1" key="1">
    <citation type="submission" date="2020-02" db="EMBL/GenBank/DDBJ databases">
        <authorList>
            <person name="Meier V. D."/>
        </authorList>
    </citation>
    <scope>NUCLEOTIDE SEQUENCE</scope>
    <source>
        <strain evidence="1">AVDCRST_MAG90</strain>
    </source>
</reference>
<dbReference type="AlphaFoldDB" id="A0A6J4MM39"/>
<accession>A0A6J4MM39</accession>
<gene>
    <name evidence="1" type="ORF">AVDCRST_MAG90-3176</name>
</gene>
<organism evidence="1">
    <name type="scientific">uncultured Microvirga sp</name>
    <dbReference type="NCBI Taxonomy" id="412392"/>
    <lineage>
        <taxon>Bacteria</taxon>
        <taxon>Pseudomonadati</taxon>
        <taxon>Pseudomonadota</taxon>
        <taxon>Alphaproteobacteria</taxon>
        <taxon>Hyphomicrobiales</taxon>
        <taxon>Methylobacteriaceae</taxon>
        <taxon>Microvirga</taxon>
        <taxon>environmental samples</taxon>
    </lineage>
</organism>
<dbReference type="EMBL" id="CADCUC010000676">
    <property type="protein sequence ID" value="CAA9363514.1"/>
    <property type="molecule type" value="Genomic_DNA"/>
</dbReference>
<feature type="non-terminal residue" evidence="1">
    <location>
        <position position="47"/>
    </location>
</feature>
<feature type="non-terminal residue" evidence="1">
    <location>
        <position position="1"/>
    </location>
</feature>
<protein>
    <submittedName>
        <fullName evidence="1">Uncharacterized protein</fullName>
    </submittedName>
</protein>
<proteinExistence type="predicted"/>
<evidence type="ECO:0000313" key="1">
    <source>
        <dbReference type="EMBL" id="CAA9363514.1"/>
    </source>
</evidence>
<sequence length="47" mass="5070">WRCGVRASRGGASEVMEVCTSGRKDCRRSPGGSTFRCTFGWPNTTAS</sequence>